<dbReference type="FunFam" id="3.30.300.110:FF:000001">
    <property type="entry name" value="tRNA (guanine(37)-N1)-methyltransferase"/>
    <property type="match status" value="1"/>
</dbReference>
<sequence length="575" mass="64973">MATKLPLFRPITLYPPPHFAAKPRLIAALSFSANSPLSFSYGPSLHKGHSPLPLESPIPTSPSLDEAAFTRVFDISALRVPSAICSTLENRLRGHLLNWPRVRNIARVPGDEIDDEIRSILPQADELEDESLVALNRRVYGRAEGDGEQLNAVLYRDKLARTFNSIGYARFRNLAKMSRPKKGKLRDGGEKRVVKGVRRGGAALVEVVELSDGEDLRGLLGEDAPRQQKWRGPTRLLLLDERYFDKSIEELPQAIKVVFEEYDRQHARSAFELVKCKLTLFYDYWQLNEILEALLPKGMIVPSSFETVGHIAHLNLKDEHLHYKHLIAKAVLDKNKPKIQTVVNKVDSIQNDYRTMQLEVLAGNNSLVTTLVENGIQFHVDLAAVYWNSRLATERQRLLSCFTKSDVVCDVFAGVGPIAISAAKKVKYVYANDLNPCAVDYLEKNCVLNKLERKIQVFNMDGRRFIETVFACQKAQPITQVVMNLPQDAAEFLDSFKGLFHGLNLGKGCTLPRIHVYGFSKAQDPEFDFHERIRIALSEVAFDVQMHRVRLVAPGKWMLCASFVVPERVVYCRRG</sequence>
<evidence type="ECO:0000256" key="10">
    <source>
        <dbReference type="HAMAP-Rule" id="MF_03152"/>
    </source>
</evidence>
<dbReference type="PANTHER" id="PTHR23245:SF43">
    <property type="entry name" value="TRNA (GUANINE(37)-N1)-METHYLTRANSFERASE 2"/>
    <property type="match status" value="1"/>
</dbReference>
<feature type="binding site" evidence="10">
    <location>
        <position position="484"/>
    </location>
    <ligand>
        <name>S-adenosyl-L-methionine</name>
        <dbReference type="ChEBI" id="CHEBI:59789"/>
    </ligand>
</feature>
<keyword evidence="4 10" id="KW-0808">Transferase</keyword>
<comment type="similarity">
    <text evidence="1">Belongs to the class I-like SAM-binding methyltransferase superfamily. TRM5/TYW2 family.</text>
</comment>
<dbReference type="FunFam" id="3.40.50.150:FF:000225">
    <property type="entry name" value="tRNA (guanine(37)-N1)-methyltransferase"/>
    <property type="match status" value="1"/>
</dbReference>
<keyword evidence="13" id="KW-1185">Reference proteome</keyword>
<dbReference type="InterPro" id="IPR056744">
    <property type="entry name" value="TRM5/TYW2-like_N"/>
</dbReference>
<dbReference type="EC" id="2.1.1.228" evidence="10"/>
<evidence type="ECO:0000256" key="7">
    <source>
        <dbReference type="ARBA" id="ARBA00023128"/>
    </source>
</evidence>
<reference evidence="12" key="1">
    <citation type="submission" date="2018-01" db="EMBL/GenBank/DDBJ databases">
        <authorList>
            <person name="Mao J.F."/>
        </authorList>
    </citation>
    <scope>NUCLEOTIDE SEQUENCE</scope>
    <source>
        <strain evidence="12">Huo1</strain>
        <tissue evidence="12">Leaf</tissue>
    </source>
</reference>
<dbReference type="GO" id="GO:0052906">
    <property type="term" value="F:tRNA (guanine(37)-N1)-methyltransferase activity"/>
    <property type="evidence" value="ECO:0007669"/>
    <property type="project" value="UniProtKB-UniRule"/>
</dbReference>
<dbReference type="GO" id="GO:0070901">
    <property type="term" value="P:mitochondrial tRNA methylation"/>
    <property type="evidence" value="ECO:0007669"/>
    <property type="project" value="UniProtKB-ARBA"/>
</dbReference>
<dbReference type="Gene3D" id="3.30.300.110">
    <property type="entry name" value="Met-10+ protein-like domains"/>
    <property type="match status" value="1"/>
</dbReference>
<dbReference type="Proteomes" id="UP000298416">
    <property type="component" value="Unassembled WGS sequence"/>
</dbReference>
<dbReference type="Pfam" id="PF25133">
    <property type="entry name" value="TYW2_N_2"/>
    <property type="match status" value="1"/>
</dbReference>
<dbReference type="HAMAP" id="MF_03152">
    <property type="entry name" value="TRM5"/>
    <property type="match status" value="1"/>
</dbReference>
<keyword evidence="5 10" id="KW-0949">S-adenosyl-L-methionine</keyword>
<dbReference type="PANTHER" id="PTHR23245">
    <property type="entry name" value="TRNA METHYLTRANSFERASE"/>
    <property type="match status" value="1"/>
</dbReference>
<feature type="domain" description="SAM-dependent methyltransferase TRM5/TYW2-type" evidence="11">
    <location>
        <begin position="305"/>
        <end position="567"/>
    </location>
</feature>
<dbReference type="SUPFAM" id="SSF53335">
    <property type="entry name" value="S-adenosyl-L-methionine-dependent methyltransferases"/>
    <property type="match status" value="1"/>
</dbReference>
<dbReference type="Gene3D" id="3.40.50.150">
    <property type="entry name" value="Vaccinia Virus protein VP39"/>
    <property type="match status" value="1"/>
</dbReference>
<feature type="binding site" evidence="10">
    <location>
        <begin position="433"/>
        <end position="434"/>
    </location>
    <ligand>
        <name>S-adenosyl-L-methionine</name>
        <dbReference type="ChEBI" id="CHEBI:59789"/>
    </ligand>
</feature>
<evidence type="ECO:0000256" key="5">
    <source>
        <dbReference type="ARBA" id="ARBA00022691"/>
    </source>
</evidence>
<comment type="caution">
    <text evidence="12">The sequence shown here is derived from an EMBL/GenBank/DDBJ whole genome shotgun (WGS) entry which is preliminary data.</text>
</comment>
<evidence type="ECO:0000256" key="4">
    <source>
        <dbReference type="ARBA" id="ARBA00022679"/>
    </source>
</evidence>
<evidence type="ECO:0000313" key="12">
    <source>
        <dbReference type="EMBL" id="KAG6392044.1"/>
    </source>
</evidence>
<evidence type="ECO:0000256" key="6">
    <source>
        <dbReference type="ARBA" id="ARBA00022694"/>
    </source>
</evidence>
<evidence type="ECO:0000313" key="13">
    <source>
        <dbReference type="Proteomes" id="UP000298416"/>
    </source>
</evidence>
<dbReference type="GO" id="GO:0005759">
    <property type="term" value="C:mitochondrial matrix"/>
    <property type="evidence" value="ECO:0007669"/>
    <property type="project" value="UniProtKB-SubCell"/>
</dbReference>
<comment type="similarity">
    <text evidence="10">Belongs to the TRM5 / TYW2 family.</text>
</comment>
<evidence type="ECO:0000256" key="1">
    <source>
        <dbReference type="ARBA" id="ARBA00009775"/>
    </source>
</evidence>
<name>A0A8X8WCX8_SALSN</name>
<comment type="function">
    <text evidence="10">Specifically methylates the N1 position of guanosine-37 in various cytoplasmic and mitochondrial tRNAs. Methylation is not dependent on the nature of the nucleoside 5' of the target nucleoside. This is the first step in the biosynthesis of wybutosine (yW), a modified base adjacent to the anticodon of tRNAs and required for accurate decoding.</text>
</comment>
<dbReference type="OrthoDB" id="408788at2759"/>
<evidence type="ECO:0000256" key="8">
    <source>
        <dbReference type="ARBA" id="ARBA00023242"/>
    </source>
</evidence>
<dbReference type="GO" id="GO:0002939">
    <property type="term" value="P:tRNA N1-guanine methylation"/>
    <property type="evidence" value="ECO:0007669"/>
    <property type="project" value="TreeGrafter"/>
</dbReference>
<accession>A0A8X8WCX8</accession>
<keyword evidence="7 10" id="KW-0496">Mitochondrion</keyword>
<keyword evidence="6 10" id="KW-0819">tRNA processing</keyword>
<comment type="catalytic activity">
    <reaction evidence="9 10">
        <text>guanosine(37) in tRNA + S-adenosyl-L-methionine = N(1)-methylguanosine(37) in tRNA + S-adenosyl-L-homocysteine + H(+)</text>
        <dbReference type="Rhea" id="RHEA:36899"/>
        <dbReference type="Rhea" id="RHEA-COMP:10145"/>
        <dbReference type="Rhea" id="RHEA-COMP:10147"/>
        <dbReference type="ChEBI" id="CHEBI:15378"/>
        <dbReference type="ChEBI" id="CHEBI:57856"/>
        <dbReference type="ChEBI" id="CHEBI:59789"/>
        <dbReference type="ChEBI" id="CHEBI:73542"/>
        <dbReference type="ChEBI" id="CHEBI:74269"/>
        <dbReference type="EC" id="2.1.1.228"/>
    </reaction>
</comment>
<dbReference type="GO" id="GO:0005634">
    <property type="term" value="C:nucleus"/>
    <property type="evidence" value="ECO:0007669"/>
    <property type="project" value="UniProtKB-SubCell"/>
</dbReference>
<keyword evidence="2 10" id="KW-0963">Cytoplasm</keyword>
<dbReference type="PROSITE" id="PS51684">
    <property type="entry name" value="SAM_MT_TRM5_TYW2"/>
    <property type="match status" value="1"/>
</dbReference>
<dbReference type="AlphaFoldDB" id="A0A8X8WCX8"/>
<comment type="subcellular location">
    <subcellularLocation>
        <location evidence="10">Mitochondrion matrix</location>
    </subcellularLocation>
    <subcellularLocation>
        <location evidence="10">Nucleus</location>
    </subcellularLocation>
    <subcellularLocation>
        <location evidence="10">Cytoplasm</location>
    </subcellularLocation>
    <text evidence="10">Predominantly in the mitochondria and in the nucleus.</text>
</comment>
<proteinExistence type="inferred from homology"/>
<organism evidence="12">
    <name type="scientific">Salvia splendens</name>
    <name type="common">Scarlet sage</name>
    <dbReference type="NCBI Taxonomy" id="180675"/>
    <lineage>
        <taxon>Eukaryota</taxon>
        <taxon>Viridiplantae</taxon>
        <taxon>Streptophyta</taxon>
        <taxon>Embryophyta</taxon>
        <taxon>Tracheophyta</taxon>
        <taxon>Spermatophyta</taxon>
        <taxon>Magnoliopsida</taxon>
        <taxon>eudicotyledons</taxon>
        <taxon>Gunneridae</taxon>
        <taxon>Pentapetalae</taxon>
        <taxon>asterids</taxon>
        <taxon>lamiids</taxon>
        <taxon>Lamiales</taxon>
        <taxon>Lamiaceae</taxon>
        <taxon>Nepetoideae</taxon>
        <taxon>Mentheae</taxon>
        <taxon>Salviinae</taxon>
        <taxon>Salvia</taxon>
        <taxon>Salvia subgen. Calosphace</taxon>
        <taxon>core Calosphace</taxon>
    </lineage>
</organism>
<evidence type="ECO:0000256" key="3">
    <source>
        <dbReference type="ARBA" id="ARBA00022603"/>
    </source>
</evidence>
<gene>
    <name evidence="12" type="ORF">SASPL_146250</name>
</gene>
<feature type="binding site" evidence="10">
    <location>
        <position position="395"/>
    </location>
    <ligand>
        <name>S-adenosyl-L-methionine</name>
        <dbReference type="ChEBI" id="CHEBI:59789"/>
    </ligand>
</feature>
<reference evidence="12" key="2">
    <citation type="submission" date="2020-08" db="EMBL/GenBank/DDBJ databases">
        <title>Plant Genome Project.</title>
        <authorList>
            <person name="Zhang R.-G."/>
        </authorList>
    </citation>
    <scope>NUCLEOTIDE SEQUENCE</scope>
    <source>
        <strain evidence="12">Huo1</strain>
        <tissue evidence="12">Leaf</tissue>
    </source>
</reference>
<keyword evidence="3 10" id="KW-0489">Methyltransferase</keyword>
<dbReference type="Pfam" id="PF02475">
    <property type="entry name" value="TRM5-TYW2_MTfase"/>
    <property type="match status" value="1"/>
</dbReference>
<evidence type="ECO:0000259" key="11">
    <source>
        <dbReference type="PROSITE" id="PS51684"/>
    </source>
</evidence>
<feature type="binding site" evidence="10">
    <location>
        <begin position="461"/>
        <end position="462"/>
    </location>
    <ligand>
        <name>S-adenosyl-L-methionine</name>
        <dbReference type="ChEBI" id="CHEBI:59789"/>
    </ligand>
</feature>
<protein>
    <recommendedName>
        <fullName evidence="10">tRNA (guanine(37)-N1)-methyltransferase</fullName>
        <ecNumber evidence="10">2.1.1.228</ecNumber>
    </recommendedName>
    <alternativeName>
        <fullName evidence="10">M1G-methyltransferase</fullName>
    </alternativeName>
    <alternativeName>
        <fullName evidence="10">tRNA [GM37] methyltransferase</fullName>
    </alternativeName>
    <alternativeName>
        <fullName evidence="10">tRNA methyltransferase 5 homolog</fullName>
    </alternativeName>
</protein>
<dbReference type="InterPro" id="IPR029063">
    <property type="entry name" value="SAM-dependent_MTases_sf"/>
</dbReference>
<comment type="subunit">
    <text evidence="10">Monomer.</text>
</comment>
<dbReference type="InterPro" id="IPR056743">
    <property type="entry name" value="TRM5-TYW2-like_MTfase"/>
</dbReference>
<dbReference type="InterPro" id="IPR025792">
    <property type="entry name" value="tRNA_Gua_MeTrfase_euk"/>
</dbReference>
<dbReference type="CDD" id="cd02440">
    <property type="entry name" value="AdoMet_MTases"/>
    <property type="match status" value="1"/>
</dbReference>
<dbReference type="EMBL" id="PNBA02000018">
    <property type="protein sequence ID" value="KAG6392044.1"/>
    <property type="molecule type" value="Genomic_DNA"/>
</dbReference>
<evidence type="ECO:0000256" key="2">
    <source>
        <dbReference type="ARBA" id="ARBA00022490"/>
    </source>
</evidence>
<dbReference type="InterPro" id="IPR030382">
    <property type="entry name" value="MeTrfase_TRM5/TYW2"/>
</dbReference>
<keyword evidence="8 10" id="KW-0539">Nucleus</keyword>
<evidence type="ECO:0000256" key="9">
    <source>
        <dbReference type="ARBA" id="ARBA00047783"/>
    </source>
</evidence>